<dbReference type="OrthoDB" id="581532at2"/>
<reference evidence="2 3" key="2">
    <citation type="journal article" date="2015" name="Stand. Genomic Sci.">
        <title>High quality draft genomic sequence of Arenimonas donghaensis DSM 18148(T).</title>
        <authorList>
            <person name="Chen F."/>
            <person name="Wang H."/>
            <person name="Cao Y."/>
            <person name="Li X."/>
            <person name="Wang G."/>
        </authorList>
    </citation>
    <scope>NUCLEOTIDE SEQUENCE [LARGE SCALE GENOMIC DNA]</scope>
    <source>
        <strain evidence="2 3">HO3-R19</strain>
    </source>
</reference>
<dbReference type="InterPro" id="IPR005303">
    <property type="entry name" value="MOCOS_middle"/>
</dbReference>
<protein>
    <recommendedName>
        <fullName evidence="1">MOSC domain-containing protein</fullName>
    </recommendedName>
</protein>
<dbReference type="STRING" id="1121014.N788_10355"/>
<evidence type="ECO:0000313" key="3">
    <source>
        <dbReference type="Proteomes" id="UP000029085"/>
    </source>
</evidence>
<dbReference type="Pfam" id="PF03476">
    <property type="entry name" value="MOSC_N"/>
    <property type="match status" value="1"/>
</dbReference>
<comment type="caution">
    <text evidence="2">The sequence shown here is derived from an EMBL/GenBank/DDBJ whole genome shotgun (WGS) entry which is preliminary data.</text>
</comment>
<name>A0A087MK29_9GAMM</name>
<accession>A0A087MK29</accession>
<dbReference type="Pfam" id="PF03473">
    <property type="entry name" value="MOSC"/>
    <property type="match status" value="1"/>
</dbReference>
<dbReference type="GO" id="GO:0003824">
    <property type="term" value="F:catalytic activity"/>
    <property type="evidence" value="ECO:0007669"/>
    <property type="project" value="InterPro"/>
</dbReference>
<dbReference type="SUPFAM" id="SSF50800">
    <property type="entry name" value="PK beta-barrel domain-like"/>
    <property type="match status" value="1"/>
</dbReference>
<organism evidence="2 3">
    <name type="scientific">Arenimonas donghaensis DSM 18148 = HO3-R19</name>
    <dbReference type="NCBI Taxonomy" id="1121014"/>
    <lineage>
        <taxon>Bacteria</taxon>
        <taxon>Pseudomonadati</taxon>
        <taxon>Pseudomonadota</taxon>
        <taxon>Gammaproteobacteria</taxon>
        <taxon>Lysobacterales</taxon>
        <taxon>Lysobacteraceae</taxon>
        <taxon>Arenimonas</taxon>
    </lineage>
</organism>
<sequence length="268" mass="29113">MAALADIFIHPVKSCAPLGVEQANVHSRGLEHDRRWMLVDVDGKFVTARQQPRLLRVHPVPTDRGLRLEAPGMPALTLEAAPAGETLSVRVWKDEVDALAADAAADDWFSTYLGRPVRLVHMDASVVRRNGSSHAQAGDEVSFADSMPLLLVSQASLDALNRRLDRPVPMGRFRPNLVVDGVDVHAEDSWTQVTIGDVVFDVAKPCVRCVLVTIDAFTGDKDAGGEPLRTLTTYRRGEKGVSFGQLLIPRSGGRLRVGDSVIPSQTKA</sequence>
<feature type="domain" description="MOSC" evidence="1">
    <location>
        <begin position="117"/>
        <end position="264"/>
    </location>
</feature>
<dbReference type="RefSeq" id="WP_034221420.1">
    <property type="nucleotide sequence ID" value="NZ_AVCJ01000005.1"/>
</dbReference>
<dbReference type="PATRIC" id="fig|1121014.3.peg.829"/>
<dbReference type="AlphaFoldDB" id="A0A087MK29"/>
<dbReference type="InterPro" id="IPR005302">
    <property type="entry name" value="MoCF_Sase_C"/>
</dbReference>
<dbReference type="InterPro" id="IPR011037">
    <property type="entry name" value="Pyrv_Knase-like_insert_dom_sf"/>
</dbReference>
<dbReference type="EMBL" id="AVCJ01000005">
    <property type="protein sequence ID" value="KFL37232.1"/>
    <property type="molecule type" value="Genomic_DNA"/>
</dbReference>
<reference evidence="3" key="1">
    <citation type="submission" date="2013-08" db="EMBL/GenBank/DDBJ databases">
        <title>Genome sequencing of Arenimonas donghaensis.</title>
        <authorList>
            <person name="Chen F."/>
            <person name="Wang G."/>
        </authorList>
    </citation>
    <scope>NUCLEOTIDE SEQUENCE [LARGE SCALE GENOMIC DNA]</scope>
    <source>
        <strain evidence="3">HO3-R19</strain>
    </source>
</reference>
<gene>
    <name evidence="2" type="ORF">N788_10355</name>
</gene>
<evidence type="ECO:0000259" key="1">
    <source>
        <dbReference type="PROSITE" id="PS51340"/>
    </source>
</evidence>
<dbReference type="GO" id="GO:0030170">
    <property type="term" value="F:pyridoxal phosphate binding"/>
    <property type="evidence" value="ECO:0007669"/>
    <property type="project" value="InterPro"/>
</dbReference>
<dbReference type="PANTHER" id="PTHR14237">
    <property type="entry name" value="MOLYBDOPTERIN COFACTOR SULFURASE MOSC"/>
    <property type="match status" value="1"/>
</dbReference>
<dbReference type="Gene3D" id="2.40.33.20">
    <property type="entry name" value="PK beta-barrel domain-like"/>
    <property type="match status" value="1"/>
</dbReference>
<dbReference type="PROSITE" id="PS51340">
    <property type="entry name" value="MOSC"/>
    <property type="match status" value="1"/>
</dbReference>
<evidence type="ECO:0000313" key="2">
    <source>
        <dbReference type="EMBL" id="KFL37232.1"/>
    </source>
</evidence>
<proteinExistence type="predicted"/>
<dbReference type="Proteomes" id="UP000029085">
    <property type="component" value="Unassembled WGS sequence"/>
</dbReference>
<dbReference type="PANTHER" id="PTHR14237:SF19">
    <property type="entry name" value="MITOCHONDRIAL AMIDOXIME REDUCING COMPONENT 1"/>
    <property type="match status" value="1"/>
</dbReference>
<keyword evidence="3" id="KW-1185">Reference proteome</keyword>
<dbReference type="SUPFAM" id="SSF141673">
    <property type="entry name" value="MOSC N-terminal domain-like"/>
    <property type="match status" value="1"/>
</dbReference>
<dbReference type="GO" id="GO:0030151">
    <property type="term" value="F:molybdenum ion binding"/>
    <property type="evidence" value="ECO:0007669"/>
    <property type="project" value="InterPro"/>
</dbReference>